<evidence type="ECO:0000256" key="7">
    <source>
        <dbReference type="ARBA" id="ARBA00023065"/>
    </source>
</evidence>
<keyword evidence="3" id="KW-0050">Antiport</keyword>
<keyword evidence="4" id="KW-1003">Cell membrane</keyword>
<dbReference type="GO" id="GO:0042910">
    <property type="term" value="F:xenobiotic transmembrane transporter activity"/>
    <property type="evidence" value="ECO:0007669"/>
    <property type="project" value="InterPro"/>
</dbReference>
<dbReference type="STRING" id="935700.jaqu_04360"/>
<dbReference type="RefSeq" id="WP_043917296.1">
    <property type="nucleotide sequence ID" value="NZ_FZPF01000003.1"/>
</dbReference>
<gene>
    <name evidence="11" type="primary">mdtK</name>
    <name evidence="11" type="ORF">jaqu_04360</name>
</gene>
<evidence type="ECO:0000256" key="6">
    <source>
        <dbReference type="ARBA" id="ARBA00022989"/>
    </source>
</evidence>
<dbReference type="PANTHER" id="PTHR43298:SF2">
    <property type="entry name" value="FMN_FAD EXPORTER YEEO-RELATED"/>
    <property type="match status" value="1"/>
</dbReference>
<evidence type="ECO:0000256" key="2">
    <source>
        <dbReference type="ARBA" id="ARBA00022448"/>
    </source>
</evidence>
<dbReference type="InterPro" id="IPR050222">
    <property type="entry name" value="MATE_MdtK"/>
</dbReference>
<keyword evidence="2" id="KW-0813">Transport</keyword>
<feature type="transmembrane region" description="Helical" evidence="10">
    <location>
        <begin position="125"/>
        <end position="145"/>
    </location>
</feature>
<feature type="transmembrane region" description="Helical" evidence="10">
    <location>
        <begin position="157"/>
        <end position="178"/>
    </location>
</feature>
<evidence type="ECO:0000256" key="5">
    <source>
        <dbReference type="ARBA" id="ARBA00022692"/>
    </source>
</evidence>
<evidence type="ECO:0000313" key="12">
    <source>
        <dbReference type="Proteomes" id="UP000032232"/>
    </source>
</evidence>
<comment type="subcellular location">
    <subcellularLocation>
        <location evidence="1">Cell inner membrane</location>
        <topology evidence="1">Multi-pass membrane protein</topology>
    </subcellularLocation>
</comment>
<dbReference type="AlphaFoldDB" id="A0A0D1ELP0"/>
<keyword evidence="5 10" id="KW-0812">Transmembrane</keyword>
<dbReference type="PANTHER" id="PTHR43298">
    <property type="entry name" value="MULTIDRUG RESISTANCE PROTEIN NORM-RELATED"/>
    <property type="match status" value="1"/>
</dbReference>
<feature type="transmembrane region" description="Helical" evidence="10">
    <location>
        <begin position="47"/>
        <end position="70"/>
    </location>
</feature>
<feature type="transmembrane region" description="Helical" evidence="10">
    <location>
        <begin position="391"/>
        <end position="412"/>
    </location>
</feature>
<evidence type="ECO:0000256" key="3">
    <source>
        <dbReference type="ARBA" id="ARBA00022449"/>
    </source>
</evidence>
<dbReference type="CDD" id="cd13131">
    <property type="entry name" value="MATE_NorM_like"/>
    <property type="match status" value="1"/>
</dbReference>
<reference evidence="11 12" key="1">
    <citation type="submission" date="2015-02" db="EMBL/GenBank/DDBJ databases">
        <title>Genome Sequence of Jannaschia aquimarina DSM28248, a member of the Roseobacter clade.</title>
        <authorList>
            <person name="Voget S."/>
            <person name="Daniel R."/>
        </authorList>
    </citation>
    <scope>NUCLEOTIDE SEQUENCE [LARGE SCALE GENOMIC DNA]</scope>
    <source>
        <strain evidence="11 12">GSW-M26</strain>
    </source>
</reference>
<name>A0A0D1ELP0_9RHOB</name>
<keyword evidence="7" id="KW-0406">Ion transport</keyword>
<feature type="transmembrane region" description="Helical" evidence="10">
    <location>
        <begin position="190"/>
        <end position="209"/>
    </location>
</feature>
<feature type="transmembrane region" description="Helical" evidence="10">
    <location>
        <begin position="239"/>
        <end position="263"/>
    </location>
</feature>
<sequence>MEFRQHIARTLTLGLPLVGSQVAQVLIGVTDTAMLGRYSVEALAAGTLGSTAFFTIYLLCSGFAIAVMSLASDAAGREDERSVRRAARMGLWLSVLAGLALMPVLLASEPILLALGQAPDIAEGAAAYLSIAAFGLIPALIWTTFRSHLSALERTRIVLWVTMAGVAVNILLNWLFIFGNLGMPELGVQGAALASAGVQVTMGALLALYSAKGPDMARWDLFRNLQVFDQEVFVRLARLGWPIGLTHVSEVGLFAAAALMMGALGTIELAAHGIAIQIAAAVFMVHLGLSQAATVRVGRFWGAADALGLRQAALSALVLSGIAVVLATAVYLGAGHFLIGLFLDRSEPDAPAILALGVTLLTYAALFQLVDALQVMALGFLRGMQDTRRPMIYAIAAYWIVGIPISYGLGFPGGMGPVGIWLGLVIGLSVAGIALIVRFWRMAPPVAPLPA</sequence>
<dbReference type="GO" id="GO:0015297">
    <property type="term" value="F:antiporter activity"/>
    <property type="evidence" value="ECO:0007669"/>
    <property type="project" value="UniProtKB-KW"/>
</dbReference>
<dbReference type="GO" id="GO:0006811">
    <property type="term" value="P:monoatomic ion transport"/>
    <property type="evidence" value="ECO:0007669"/>
    <property type="project" value="UniProtKB-KW"/>
</dbReference>
<dbReference type="PATRIC" id="fig|935700.4.peg.464"/>
<evidence type="ECO:0000313" key="11">
    <source>
        <dbReference type="EMBL" id="KIT17846.1"/>
    </source>
</evidence>
<evidence type="ECO:0000256" key="10">
    <source>
        <dbReference type="SAM" id="Phobius"/>
    </source>
</evidence>
<dbReference type="EMBL" id="JYFE01000013">
    <property type="protein sequence ID" value="KIT17846.1"/>
    <property type="molecule type" value="Genomic_DNA"/>
</dbReference>
<dbReference type="InterPro" id="IPR048279">
    <property type="entry name" value="MdtK-like"/>
</dbReference>
<dbReference type="OrthoDB" id="9780160at2"/>
<dbReference type="Pfam" id="PF01554">
    <property type="entry name" value="MatE"/>
    <property type="match status" value="2"/>
</dbReference>
<feature type="transmembrane region" description="Helical" evidence="10">
    <location>
        <begin position="316"/>
        <end position="339"/>
    </location>
</feature>
<organism evidence="11 12">
    <name type="scientific">Jannaschia aquimarina</name>
    <dbReference type="NCBI Taxonomy" id="935700"/>
    <lineage>
        <taxon>Bacteria</taxon>
        <taxon>Pseudomonadati</taxon>
        <taxon>Pseudomonadota</taxon>
        <taxon>Alphaproteobacteria</taxon>
        <taxon>Rhodobacterales</taxon>
        <taxon>Roseobacteraceae</taxon>
        <taxon>Jannaschia</taxon>
    </lineage>
</organism>
<feature type="transmembrane region" description="Helical" evidence="10">
    <location>
        <begin position="91"/>
        <end position="113"/>
    </location>
</feature>
<keyword evidence="12" id="KW-1185">Reference proteome</keyword>
<protein>
    <recommendedName>
        <fullName evidence="9">Multidrug-efflux transporter</fullName>
    </recommendedName>
</protein>
<keyword evidence="6 10" id="KW-1133">Transmembrane helix</keyword>
<keyword evidence="8 10" id="KW-0472">Membrane</keyword>
<dbReference type="GO" id="GO:0005886">
    <property type="term" value="C:plasma membrane"/>
    <property type="evidence" value="ECO:0007669"/>
    <property type="project" value="UniProtKB-SubCell"/>
</dbReference>
<dbReference type="PIRSF" id="PIRSF006603">
    <property type="entry name" value="DinF"/>
    <property type="match status" value="1"/>
</dbReference>
<dbReference type="InterPro" id="IPR002528">
    <property type="entry name" value="MATE_fam"/>
</dbReference>
<evidence type="ECO:0000256" key="1">
    <source>
        <dbReference type="ARBA" id="ARBA00004429"/>
    </source>
</evidence>
<feature type="transmembrane region" description="Helical" evidence="10">
    <location>
        <begin position="418"/>
        <end position="440"/>
    </location>
</feature>
<evidence type="ECO:0000256" key="8">
    <source>
        <dbReference type="ARBA" id="ARBA00023136"/>
    </source>
</evidence>
<proteinExistence type="predicted"/>
<feature type="transmembrane region" description="Helical" evidence="10">
    <location>
        <begin position="269"/>
        <end position="289"/>
    </location>
</feature>
<dbReference type="Proteomes" id="UP000032232">
    <property type="component" value="Unassembled WGS sequence"/>
</dbReference>
<dbReference type="NCBIfam" id="TIGR00797">
    <property type="entry name" value="matE"/>
    <property type="match status" value="1"/>
</dbReference>
<evidence type="ECO:0000256" key="9">
    <source>
        <dbReference type="ARBA" id="ARBA00031636"/>
    </source>
</evidence>
<comment type="caution">
    <text evidence="11">The sequence shown here is derived from an EMBL/GenBank/DDBJ whole genome shotgun (WGS) entry which is preliminary data.</text>
</comment>
<feature type="transmembrane region" description="Helical" evidence="10">
    <location>
        <begin position="351"/>
        <end position="370"/>
    </location>
</feature>
<accession>A0A0D1ELP0</accession>
<evidence type="ECO:0000256" key="4">
    <source>
        <dbReference type="ARBA" id="ARBA00022475"/>
    </source>
</evidence>